<comment type="subunit">
    <text evidence="6">Forms a complex with KhpA.</text>
</comment>
<dbReference type="SUPFAM" id="SSF82708">
    <property type="entry name" value="R3H domain"/>
    <property type="match status" value="1"/>
</dbReference>
<dbReference type="Pfam" id="PF14804">
    <property type="entry name" value="Jag_N"/>
    <property type="match status" value="1"/>
</dbReference>
<dbReference type="PANTHER" id="PTHR35800:SF1">
    <property type="entry name" value="RNA-BINDING PROTEIN KHPB"/>
    <property type="match status" value="1"/>
</dbReference>
<keyword evidence="1 6" id="KW-0963">Cytoplasm</keyword>
<dbReference type="SMART" id="SM00393">
    <property type="entry name" value="R3H"/>
    <property type="match status" value="1"/>
</dbReference>
<evidence type="ECO:0000256" key="1">
    <source>
        <dbReference type="ARBA" id="ARBA00022490"/>
    </source>
</evidence>
<dbReference type="InterPro" id="IPR015946">
    <property type="entry name" value="KH_dom-like_a/b"/>
</dbReference>
<dbReference type="PROSITE" id="PS51061">
    <property type="entry name" value="R3H"/>
    <property type="match status" value="1"/>
</dbReference>
<dbReference type="InterPro" id="IPR038247">
    <property type="entry name" value="Jag_N_dom_sf"/>
</dbReference>
<keyword evidence="4 6" id="KW-0143">Chaperone</keyword>
<dbReference type="GO" id="GO:0005737">
    <property type="term" value="C:cytoplasm"/>
    <property type="evidence" value="ECO:0007669"/>
    <property type="project" value="UniProtKB-SubCell"/>
</dbReference>
<evidence type="ECO:0000259" key="7">
    <source>
        <dbReference type="PROSITE" id="PS51061"/>
    </source>
</evidence>
<sequence length="242" mass="27214">MRNEYIATGKTIDDAINAGCAALGVDRDDLNVEIEVLETPTRSFLGLRTTDAKVKVTVVTEDEPEPADNDPSDKAGNFLAQLFRVMEMDVSIETEFIENDESANELAIELVGKDMGIVIGRRGDTLDALQYLTSLVVNRGEEDYVKVTVDTENYRRKREETLQRLAKKIAGKVVKYRRNMTLEPMNPFERRIIHSTLQDFEGVRTGSVGVEPNRKVVIYYEGPGGVQDERPMSGASRRGRRR</sequence>
<evidence type="ECO:0000256" key="4">
    <source>
        <dbReference type="ARBA" id="ARBA00023186"/>
    </source>
</evidence>
<dbReference type="GO" id="GO:0003723">
    <property type="term" value="F:RNA binding"/>
    <property type="evidence" value="ECO:0007669"/>
    <property type="project" value="UniProtKB-UniRule"/>
</dbReference>
<comment type="caution">
    <text evidence="6">Lacks conserved residue(s) required for the propagation of feature annotation.</text>
</comment>
<dbReference type="InterPro" id="IPR034079">
    <property type="entry name" value="R3H_KhpB"/>
</dbReference>
<dbReference type="Pfam" id="PF01424">
    <property type="entry name" value="R3H"/>
    <property type="match status" value="1"/>
</dbReference>
<dbReference type="SMART" id="SM01245">
    <property type="entry name" value="Jag_N"/>
    <property type="match status" value="1"/>
</dbReference>
<comment type="domain">
    <text evidence="6">Has an N-terminal Jag-N domain and 2 RNA-binding domains (KH and R3H).</text>
</comment>
<evidence type="ECO:0000256" key="6">
    <source>
        <dbReference type="HAMAP-Rule" id="MF_00867"/>
    </source>
</evidence>
<dbReference type="EMBL" id="JACRSP010000005">
    <property type="protein sequence ID" value="MBC8537038.1"/>
    <property type="molecule type" value="Genomic_DNA"/>
</dbReference>
<name>A0A926DEB5_9FIRM</name>
<comment type="caution">
    <text evidence="8">The sequence shown here is derived from an EMBL/GenBank/DDBJ whole genome shotgun (WGS) entry which is preliminary data.</text>
</comment>
<dbReference type="InterPro" id="IPR032782">
    <property type="entry name" value="KhpB_N"/>
</dbReference>
<feature type="domain" description="R3H" evidence="7">
    <location>
        <begin position="156"/>
        <end position="222"/>
    </location>
</feature>
<evidence type="ECO:0000313" key="8">
    <source>
        <dbReference type="EMBL" id="MBC8537038.1"/>
    </source>
</evidence>
<dbReference type="InterPro" id="IPR001374">
    <property type="entry name" value="R3H_dom"/>
</dbReference>
<dbReference type="Pfam" id="PF13083">
    <property type="entry name" value="KH_KhpA-B"/>
    <property type="match status" value="1"/>
</dbReference>
<dbReference type="NCBIfam" id="NF041568">
    <property type="entry name" value="Jag_EloR"/>
    <property type="match status" value="1"/>
</dbReference>
<dbReference type="Gene3D" id="3.30.300.20">
    <property type="match status" value="1"/>
</dbReference>
<evidence type="ECO:0000313" key="9">
    <source>
        <dbReference type="Proteomes" id="UP000620366"/>
    </source>
</evidence>
<dbReference type="InterPro" id="IPR039247">
    <property type="entry name" value="KhpB"/>
</dbReference>
<dbReference type="RefSeq" id="WP_249301238.1">
    <property type="nucleotide sequence ID" value="NZ_JACRSP010000005.1"/>
</dbReference>
<dbReference type="GO" id="GO:0008360">
    <property type="term" value="P:regulation of cell shape"/>
    <property type="evidence" value="ECO:0007669"/>
    <property type="project" value="UniProtKB-KW"/>
</dbReference>
<dbReference type="CDD" id="cd02644">
    <property type="entry name" value="R3H_jag"/>
    <property type="match status" value="1"/>
</dbReference>
<proteinExistence type="inferred from homology"/>
<keyword evidence="3 6" id="KW-0133">Cell shape</keyword>
<protein>
    <recommendedName>
        <fullName evidence="6">RNA-binding protein KhpB</fullName>
    </recommendedName>
    <alternativeName>
        <fullName evidence="6">RNA-binding protein EloR</fullName>
    </alternativeName>
</protein>
<comment type="function">
    <text evidence="6">A probable RNA chaperone. Forms a complex with KhpA which binds to cellular RNA and controls its expression. Plays a role in peptidoglycan (PG) homeostasis and cell length regulation.</text>
</comment>
<dbReference type="Gene3D" id="3.30.30.80">
    <property type="entry name" value="probable RNA-binding protein from clostridium symbiosum atcc 14940"/>
    <property type="match status" value="1"/>
</dbReference>
<keyword evidence="9" id="KW-1185">Reference proteome</keyword>
<gene>
    <name evidence="6" type="primary">khpB</name>
    <name evidence="6" type="synonym">eloR</name>
    <name evidence="8" type="ORF">H8695_10095</name>
</gene>
<dbReference type="InterPro" id="IPR036867">
    <property type="entry name" value="R3H_dom_sf"/>
</dbReference>
<dbReference type="CDD" id="cd02414">
    <property type="entry name" value="KH-II_Jag"/>
    <property type="match status" value="1"/>
</dbReference>
<evidence type="ECO:0000256" key="3">
    <source>
        <dbReference type="ARBA" id="ARBA00022960"/>
    </source>
</evidence>
<dbReference type="PANTHER" id="PTHR35800">
    <property type="entry name" value="PROTEIN JAG"/>
    <property type="match status" value="1"/>
</dbReference>
<evidence type="ECO:0000256" key="5">
    <source>
        <dbReference type="ARBA" id="ARBA00023316"/>
    </source>
</evidence>
<dbReference type="GO" id="GO:0009252">
    <property type="term" value="P:peptidoglycan biosynthetic process"/>
    <property type="evidence" value="ECO:0007669"/>
    <property type="project" value="UniProtKB-UniRule"/>
</dbReference>
<dbReference type="InterPro" id="IPR038008">
    <property type="entry name" value="Jag_KH"/>
</dbReference>
<dbReference type="Gene3D" id="3.30.1370.50">
    <property type="entry name" value="R3H-like domain"/>
    <property type="match status" value="1"/>
</dbReference>
<keyword evidence="2 6" id="KW-0694">RNA-binding</keyword>
<comment type="subcellular location">
    <subcellularLocation>
        <location evidence="6">Cytoplasm</location>
    </subcellularLocation>
</comment>
<comment type="similarity">
    <text evidence="6">Belongs to the KhpB RNA-binding protein family.</text>
</comment>
<accession>A0A926DEB5</accession>
<organism evidence="8 9">
    <name type="scientific">Feifania hominis</name>
    <dbReference type="NCBI Taxonomy" id="2763660"/>
    <lineage>
        <taxon>Bacteria</taxon>
        <taxon>Bacillati</taxon>
        <taxon>Bacillota</taxon>
        <taxon>Clostridia</taxon>
        <taxon>Eubacteriales</taxon>
        <taxon>Feifaniaceae</taxon>
        <taxon>Feifania</taxon>
    </lineage>
</organism>
<dbReference type="AlphaFoldDB" id="A0A926DEB5"/>
<dbReference type="HAMAP" id="MF_00867">
    <property type="entry name" value="KhpB"/>
    <property type="match status" value="1"/>
</dbReference>
<dbReference type="GO" id="GO:0071555">
    <property type="term" value="P:cell wall organization"/>
    <property type="evidence" value="ECO:0007669"/>
    <property type="project" value="UniProtKB-KW"/>
</dbReference>
<keyword evidence="5 6" id="KW-0961">Cell wall biogenesis/degradation</keyword>
<evidence type="ECO:0000256" key="2">
    <source>
        <dbReference type="ARBA" id="ARBA00022884"/>
    </source>
</evidence>
<reference evidence="8" key="1">
    <citation type="submission" date="2020-08" db="EMBL/GenBank/DDBJ databases">
        <title>Genome public.</title>
        <authorList>
            <person name="Liu C."/>
            <person name="Sun Q."/>
        </authorList>
    </citation>
    <scope>NUCLEOTIDE SEQUENCE</scope>
    <source>
        <strain evidence="8">BX7</strain>
    </source>
</reference>
<dbReference type="Proteomes" id="UP000620366">
    <property type="component" value="Unassembled WGS sequence"/>
</dbReference>